<gene>
    <name evidence="1" type="ORF">HPB47_006697</name>
</gene>
<name>A0AC60PAK5_IXOPE</name>
<reference evidence="1 2" key="1">
    <citation type="journal article" date="2020" name="Cell">
        <title>Large-Scale Comparative Analyses of Tick Genomes Elucidate Their Genetic Diversity and Vector Capacities.</title>
        <authorList>
            <consortium name="Tick Genome and Microbiome Consortium (TIGMIC)"/>
            <person name="Jia N."/>
            <person name="Wang J."/>
            <person name="Shi W."/>
            <person name="Du L."/>
            <person name="Sun Y."/>
            <person name="Zhan W."/>
            <person name="Jiang J.F."/>
            <person name="Wang Q."/>
            <person name="Zhang B."/>
            <person name="Ji P."/>
            <person name="Bell-Sakyi L."/>
            <person name="Cui X.M."/>
            <person name="Yuan T.T."/>
            <person name="Jiang B.G."/>
            <person name="Yang W.F."/>
            <person name="Lam T.T."/>
            <person name="Chang Q.C."/>
            <person name="Ding S.J."/>
            <person name="Wang X.J."/>
            <person name="Zhu J.G."/>
            <person name="Ruan X.D."/>
            <person name="Zhao L."/>
            <person name="Wei J.T."/>
            <person name="Ye R.Z."/>
            <person name="Que T.C."/>
            <person name="Du C.H."/>
            <person name="Zhou Y.H."/>
            <person name="Cheng J.X."/>
            <person name="Dai P.F."/>
            <person name="Guo W.B."/>
            <person name="Han X.H."/>
            <person name="Huang E.J."/>
            <person name="Li L.F."/>
            <person name="Wei W."/>
            <person name="Gao Y.C."/>
            <person name="Liu J.Z."/>
            <person name="Shao H.Z."/>
            <person name="Wang X."/>
            <person name="Wang C.C."/>
            <person name="Yang T.C."/>
            <person name="Huo Q.B."/>
            <person name="Li W."/>
            <person name="Chen H.Y."/>
            <person name="Chen S.E."/>
            <person name="Zhou L.G."/>
            <person name="Ni X.B."/>
            <person name="Tian J.H."/>
            <person name="Sheng Y."/>
            <person name="Liu T."/>
            <person name="Pan Y.S."/>
            <person name="Xia L.Y."/>
            <person name="Li J."/>
            <person name="Zhao F."/>
            <person name="Cao W.C."/>
        </authorList>
    </citation>
    <scope>NUCLEOTIDE SEQUENCE [LARGE SCALE GENOMIC DNA]</scope>
    <source>
        <strain evidence="1">Iper-2018</strain>
    </source>
</reference>
<evidence type="ECO:0000313" key="2">
    <source>
        <dbReference type="Proteomes" id="UP000805193"/>
    </source>
</evidence>
<comment type="caution">
    <text evidence="1">The sequence shown here is derived from an EMBL/GenBank/DDBJ whole genome shotgun (WGS) entry which is preliminary data.</text>
</comment>
<keyword evidence="2" id="KW-1185">Reference proteome</keyword>
<accession>A0AC60PAK5</accession>
<protein>
    <submittedName>
        <fullName evidence="1">Uncharacterized protein</fullName>
    </submittedName>
</protein>
<dbReference type="Proteomes" id="UP000805193">
    <property type="component" value="Unassembled WGS sequence"/>
</dbReference>
<evidence type="ECO:0000313" key="1">
    <source>
        <dbReference type="EMBL" id="KAG0416134.1"/>
    </source>
</evidence>
<sequence length="88" mass="10358">MNQDPVERFFRKVQQAGGQNDHLSMPTFFQLYTLPSVQCLLWPPKFGNCEILESEPPMLLFTEFKAVFRDNKPTHHCPLWNFKNDLMA</sequence>
<dbReference type="EMBL" id="JABSTQ010010988">
    <property type="protein sequence ID" value="KAG0416134.1"/>
    <property type="molecule type" value="Genomic_DNA"/>
</dbReference>
<organism evidence="1 2">
    <name type="scientific">Ixodes persulcatus</name>
    <name type="common">Taiga tick</name>
    <dbReference type="NCBI Taxonomy" id="34615"/>
    <lineage>
        <taxon>Eukaryota</taxon>
        <taxon>Metazoa</taxon>
        <taxon>Ecdysozoa</taxon>
        <taxon>Arthropoda</taxon>
        <taxon>Chelicerata</taxon>
        <taxon>Arachnida</taxon>
        <taxon>Acari</taxon>
        <taxon>Parasitiformes</taxon>
        <taxon>Ixodida</taxon>
        <taxon>Ixodoidea</taxon>
        <taxon>Ixodidae</taxon>
        <taxon>Ixodinae</taxon>
        <taxon>Ixodes</taxon>
    </lineage>
</organism>
<proteinExistence type="predicted"/>